<protein>
    <recommendedName>
        <fullName evidence="7">Rod shape-determining protein MreB</fullName>
    </recommendedName>
</protein>
<dbReference type="EMBL" id="OW150024">
    <property type="protein sequence ID" value="CAH2031663.1"/>
    <property type="molecule type" value="Genomic_DNA"/>
</dbReference>
<evidence type="ECO:0000256" key="2">
    <source>
        <dbReference type="ARBA" id="ARBA00022490"/>
    </source>
</evidence>
<dbReference type="SUPFAM" id="SSF53067">
    <property type="entry name" value="Actin-like ATPase domain"/>
    <property type="match status" value="1"/>
</dbReference>
<keyword evidence="6" id="KW-1185">Reference proteome</keyword>
<dbReference type="RefSeq" id="WP_305732472.1">
    <property type="nucleotide sequence ID" value="NZ_OW150024.1"/>
</dbReference>
<organism evidence="5 6">
    <name type="scientific">Trichlorobacter ammonificans</name>
    <dbReference type="NCBI Taxonomy" id="2916410"/>
    <lineage>
        <taxon>Bacteria</taxon>
        <taxon>Pseudomonadati</taxon>
        <taxon>Thermodesulfobacteriota</taxon>
        <taxon>Desulfuromonadia</taxon>
        <taxon>Geobacterales</taxon>
        <taxon>Geobacteraceae</taxon>
        <taxon>Trichlorobacter</taxon>
    </lineage>
</organism>
<evidence type="ECO:0000256" key="3">
    <source>
        <dbReference type="ARBA" id="ARBA00022741"/>
    </source>
</evidence>
<accession>A0ABM9D8X2</accession>
<gene>
    <name evidence="5" type="ORF">GEAMG1_1831</name>
</gene>
<evidence type="ECO:0008006" key="7">
    <source>
        <dbReference type="Google" id="ProtNLM"/>
    </source>
</evidence>
<dbReference type="InterPro" id="IPR056546">
    <property type="entry name" value="MreB_MamK-like"/>
</dbReference>
<sequence length="282" mass="29485">MGAGQYRFTFRHKVAVDVGTFRIRVALEESRLLESSSRSALHAGVIVNAGEAVTALEPLLAGARTFGVVRPHVLACAPSDVSVAERERLVTTLVRAGAASVVVVPEPLAAAIGAEMDVSCPYGQMVIDIGEGVTDCAVMRSSRVIASCAVRTGCAALRRSVATTCGCGVEGAEIRLRMQGVRLRDQRLDAVPSRYREAVSAAMVSIDAMVSGFLRDMPARIGAEVIDSGIVVTGGGALLPGMADYLENLTGIRVTAAPRPLTAVVRGAQAMLPVVTALNQWS</sequence>
<dbReference type="Gene3D" id="3.30.420.40">
    <property type="match status" value="2"/>
</dbReference>
<name>A0ABM9D8X2_9BACT</name>
<dbReference type="PANTHER" id="PTHR42749:SF1">
    <property type="entry name" value="CELL SHAPE-DETERMINING PROTEIN MREB"/>
    <property type="match status" value="1"/>
</dbReference>
<evidence type="ECO:0000313" key="6">
    <source>
        <dbReference type="Proteomes" id="UP001295463"/>
    </source>
</evidence>
<dbReference type="PANTHER" id="PTHR42749">
    <property type="entry name" value="CELL SHAPE-DETERMINING PROTEIN MREB"/>
    <property type="match status" value="1"/>
</dbReference>
<keyword evidence="3" id="KW-0547">Nucleotide-binding</keyword>
<keyword evidence="2" id="KW-0963">Cytoplasm</keyword>
<dbReference type="Pfam" id="PF06723">
    <property type="entry name" value="MreB_Mbl"/>
    <property type="match status" value="2"/>
</dbReference>
<evidence type="ECO:0000256" key="1">
    <source>
        <dbReference type="ARBA" id="ARBA00004496"/>
    </source>
</evidence>
<evidence type="ECO:0000256" key="4">
    <source>
        <dbReference type="ARBA" id="ARBA00022840"/>
    </source>
</evidence>
<comment type="subcellular location">
    <subcellularLocation>
        <location evidence="1">Cytoplasm</location>
    </subcellularLocation>
</comment>
<keyword evidence="4" id="KW-0067">ATP-binding</keyword>
<reference evidence="5 6" key="1">
    <citation type="submission" date="2022-03" db="EMBL/GenBank/DDBJ databases">
        <authorList>
            <person name="Koch H."/>
        </authorList>
    </citation>
    <scope>NUCLEOTIDE SEQUENCE [LARGE SCALE GENOMIC DNA]</scope>
    <source>
        <strain evidence="5 6">G1</strain>
    </source>
</reference>
<dbReference type="Proteomes" id="UP001295463">
    <property type="component" value="Chromosome"/>
</dbReference>
<evidence type="ECO:0000313" key="5">
    <source>
        <dbReference type="EMBL" id="CAH2031663.1"/>
    </source>
</evidence>
<dbReference type="InterPro" id="IPR043129">
    <property type="entry name" value="ATPase_NBD"/>
</dbReference>
<proteinExistence type="predicted"/>